<dbReference type="EMBL" id="BDGG01000001">
    <property type="protein sequence ID" value="GAU89778.1"/>
    <property type="molecule type" value="Genomic_DNA"/>
</dbReference>
<evidence type="ECO:0000313" key="3">
    <source>
        <dbReference type="Proteomes" id="UP000186922"/>
    </source>
</evidence>
<keyword evidence="3" id="KW-1185">Reference proteome</keyword>
<evidence type="ECO:0000256" key="1">
    <source>
        <dbReference type="SAM" id="MobiDB-lite"/>
    </source>
</evidence>
<evidence type="ECO:0000313" key="2">
    <source>
        <dbReference type="EMBL" id="GAU89778.1"/>
    </source>
</evidence>
<proteinExistence type="predicted"/>
<feature type="compositionally biased region" description="Low complexity" evidence="1">
    <location>
        <begin position="87"/>
        <end position="119"/>
    </location>
</feature>
<sequence>MDLKSRNSSYCWSTNTTALDAAGFRKQCPQYTAYYRKNYVACFVGMLYEDGTTRSKVTDPGIGPLHLETHPAPVIDISPLFPDDYTTTTPTTPTASTTTTTTTTTTTRTTTTTPTTKPSTAERACSAAEELSSDKEICTLLCNNPYYCAKEDKTKPWPCGNPYGCAPWQCEVSTWLCMPPKDVVNVWNCGHPTNCKPPQPNPWNCTSPWNCSIPQQVKDEFSCTNPWDCKPSKNKLPNCNTPFDCRPPDAVIDCLKTPKLSCANTIGNMRDIPAWLFTLMATNMQRLVLQVPLPANIQQN</sequence>
<organism evidence="2 3">
    <name type="scientific">Ramazzottius varieornatus</name>
    <name type="common">Water bear</name>
    <name type="synonym">Tardigrade</name>
    <dbReference type="NCBI Taxonomy" id="947166"/>
    <lineage>
        <taxon>Eukaryota</taxon>
        <taxon>Metazoa</taxon>
        <taxon>Ecdysozoa</taxon>
        <taxon>Tardigrada</taxon>
        <taxon>Eutardigrada</taxon>
        <taxon>Parachela</taxon>
        <taxon>Hypsibioidea</taxon>
        <taxon>Ramazzottiidae</taxon>
        <taxon>Ramazzottius</taxon>
    </lineage>
</organism>
<feature type="region of interest" description="Disordered" evidence="1">
    <location>
        <begin position="87"/>
        <end position="120"/>
    </location>
</feature>
<dbReference type="Proteomes" id="UP000186922">
    <property type="component" value="Unassembled WGS sequence"/>
</dbReference>
<name>A0A1D1UUC6_RAMVA</name>
<dbReference type="AlphaFoldDB" id="A0A1D1UUC6"/>
<gene>
    <name evidence="2" type="primary">RvY_02289-1</name>
    <name evidence="2" type="synonym">RvY_02289.1</name>
    <name evidence="2" type="ORF">RvY_02289</name>
</gene>
<reference evidence="2 3" key="1">
    <citation type="journal article" date="2016" name="Nat. Commun.">
        <title>Extremotolerant tardigrade genome and improved radiotolerance of human cultured cells by tardigrade-unique protein.</title>
        <authorList>
            <person name="Hashimoto T."/>
            <person name="Horikawa D.D."/>
            <person name="Saito Y."/>
            <person name="Kuwahara H."/>
            <person name="Kozuka-Hata H."/>
            <person name="Shin-I T."/>
            <person name="Minakuchi Y."/>
            <person name="Ohishi K."/>
            <person name="Motoyama A."/>
            <person name="Aizu T."/>
            <person name="Enomoto A."/>
            <person name="Kondo K."/>
            <person name="Tanaka S."/>
            <person name="Hara Y."/>
            <person name="Koshikawa S."/>
            <person name="Sagara H."/>
            <person name="Miura T."/>
            <person name="Yokobori S."/>
            <person name="Miyagawa K."/>
            <person name="Suzuki Y."/>
            <person name="Kubo T."/>
            <person name="Oyama M."/>
            <person name="Kohara Y."/>
            <person name="Fujiyama A."/>
            <person name="Arakawa K."/>
            <person name="Katayama T."/>
            <person name="Toyoda A."/>
            <person name="Kunieda T."/>
        </authorList>
    </citation>
    <scope>NUCLEOTIDE SEQUENCE [LARGE SCALE GENOMIC DNA]</scope>
    <source>
        <strain evidence="2 3">YOKOZUNA-1</strain>
    </source>
</reference>
<accession>A0A1D1UUC6</accession>
<protein>
    <submittedName>
        <fullName evidence="2">Uncharacterized protein</fullName>
    </submittedName>
</protein>
<comment type="caution">
    <text evidence="2">The sequence shown here is derived from an EMBL/GenBank/DDBJ whole genome shotgun (WGS) entry which is preliminary data.</text>
</comment>